<accession>A0A9X0R689</accession>
<gene>
    <name evidence="2" type="ORF">H8Q88_05130</name>
</gene>
<name>A0A9X0R689_VIBME</name>
<sequence>MLERITYFFWLAFLALLLPSQALACSENYPTSSITLNHSVWDAASHSVQNPFEFDSQESPIDVDSVPTSDTLAKNMVQAILNPPRLQLTEINLPLDNGFDFPHLEGNDSLPRSIDVDSYAAQTWISIPYQHFHASHRLSGWKETNAMYVALNSHFLSA</sequence>
<feature type="signal peptide" evidence="1">
    <location>
        <begin position="1"/>
        <end position="24"/>
    </location>
</feature>
<dbReference type="AlphaFoldDB" id="A0A9X0R689"/>
<evidence type="ECO:0000313" key="2">
    <source>
        <dbReference type="EMBL" id="MBC5850342.1"/>
    </source>
</evidence>
<dbReference type="Proteomes" id="UP000615796">
    <property type="component" value="Unassembled WGS sequence"/>
</dbReference>
<keyword evidence="1" id="KW-0732">Signal</keyword>
<evidence type="ECO:0000256" key="1">
    <source>
        <dbReference type="SAM" id="SignalP"/>
    </source>
</evidence>
<comment type="caution">
    <text evidence="2">The sequence shown here is derived from an EMBL/GenBank/DDBJ whole genome shotgun (WGS) entry which is preliminary data.</text>
</comment>
<proteinExistence type="predicted"/>
<dbReference type="RefSeq" id="WP_161426123.1">
    <property type="nucleotide sequence ID" value="NZ_JACNMI010000001.1"/>
</dbReference>
<dbReference type="EMBL" id="JACRUP010000002">
    <property type="protein sequence ID" value="MBC5850342.1"/>
    <property type="molecule type" value="Genomic_DNA"/>
</dbReference>
<keyword evidence="3" id="KW-1185">Reference proteome</keyword>
<feature type="chain" id="PRO_5040728282" evidence="1">
    <location>
        <begin position="25"/>
        <end position="158"/>
    </location>
</feature>
<reference evidence="2" key="1">
    <citation type="submission" date="2020-08" db="EMBL/GenBank/DDBJ databases">
        <title>Genome Sequencing and Pan-Genome Analysis of Migratory bird Vibrio Strains, Inner Mongolia.</title>
        <authorList>
            <person name="Zheng L."/>
        </authorList>
    </citation>
    <scope>NUCLEOTIDE SEQUENCE</scope>
    <source>
        <strain evidence="2">M13F</strain>
    </source>
</reference>
<evidence type="ECO:0000313" key="3">
    <source>
        <dbReference type="Proteomes" id="UP000615796"/>
    </source>
</evidence>
<protein>
    <submittedName>
        <fullName evidence="2">Uncharacterized protein</fullName>
    </submittedName>
</protein>
<organism evidence="2 3">
    <name type="scientific">Vibrio metschnikovii</name>
    <dbReference type="NCBI Taxonomy" id="28172"/>
    <lineage>
        <taxon>Bacteria</taxon>
        <taxon>Pseudomonadati</taxon>
        <taxon>Pseudomonadota</taxon>
        <taxon>Gammaproteobacteria</taxon>
        <taxon>Vibrionales</taxon>
        <taxon>Vibrionaceae</taxon>
        <taxon>Vibrio</taxon>
    </lineage>
</organism>